<sequence>MFSPKPTLTDMPSDVMDVILDKLGFVAILTLRKVCRDLRNYIDDAKPEFDDISKILIDVCAESISLEIGSHHEKTKSTVISYSRHLTGSLVGEKFLEKENFQKIFFEDFKIIFSSLNKFLEEFEIARDKDQGRGVQRSEDTLDGFLKELQIYFSNKKPLNLRKLTLKMRSASQILHVLPYISPKILKEIEIFDPSIGNPLHYGSKPIEMNEIVKTEQWKMARSLKIGQFLVTVPVKNLLHFGKAVAFQSSPHFESFSIHYDDFKDWKSLKDVFGAPQLNQNIQRIGWFFKLSNPENVLTMFYFTTQNTANFCLYNSRLVPSETIVKE</sequence>
<dbReference type="InParanoid" id="G0PIS8"/>
<dbReference type="eggNOG" id="ENOG502R2ZZ">
    <property type="taxonomic scope" value="Eukaryota"/>
</dbReference>
<dbReference type="Pfam" id="PF01827">
    <property type="entry name" value="FTH"/>
    <property type="match status" value="1"/>
</dbReference>
<dbReference type="PROSITE" id="PS50181">
    <property type="entry name" value="FBOX"/>
    <property type="match status" value="1"/>
</dbReference>
<dbReference type="HOGENOM" id="CLU_030831_0_3_1"/>
<dbReference type="GO" id="GO:0045087">
    <property type="term" value="P:innate immune response"/>
    <property type="evidence" value="ECO:0007669"/>
    <property type="project" value="TreeGrafter"/>
</dbReference>
<proteinExistence type="predicted"/>
<dbReference type="InterPro" id="IPR001810">
    <property type="entry name" value="F-box_dom"/>
</dbReference>
<dbReference type="Pfam" id="PF00646">
    <property type="entry name" value="F-box"/>
    <property type="match status" value="1"/>
</dbReference>
<dbReference type="CDD" id="cd22150">
    <property type="entry name" value="F-box_CeFBXA-like"/>
    <property type="match status" value="1"/>
</dbReference>
<protein>
    <recommendedName>
        <fullName evidence="1">F-box domain-containing protein</fullName>
    </recommendedName>
</protein>
<keyword evidence="3" id="KW-1185">Reference proteome</keyword>
<dbReference type="OMA" id="NCELTEI"/>
<evidence type="ECO:0000313" key="2">
    <source>
        <dbReference type="EMBL" id="EGT58332.1"/>
    </source>
</evidence>
<organism evidence="3">
    <name type="scientific">Caenorhabditis brenneri</name>
    <name type="common">Nematode worm</name>
    <dbReference type="NCBI Taxonomy" id="135651"/>
    <lineage>
        <taxon>Eukaryota</taxon>
        <taxon>Metazoa</taxon>
        <taxon>Ecdysozoa</taxon>
        <taxon>Nematoda</taxon>
        <taxon>Chromadorea</taxon>
        <taxon>Rhabditida</taxon>
        <taxon>Rhabditina</taxon>
        <taxon>Rhabditomorpha</taxon>
        <taxon>Rhabditoidea</taxon>
        <taxon>Rhabditidae</taxon>
        <taxon>Peloderinae</taxon>
        <taxon>Caenorhabditis</taxon>
    </lineage>
</organism>
<dbReference type="InterPro" id="IPR040161">
    <property type="entry name" value="FB224"/>
</dbReference>
<reference evidence="3" key="1">
    <citation type="submission" date="2011-07" db="EMBL/GenBank/DDBJ databases">
        <authorList>
            <consortium name="Caenorhabditis brenneri Sequencing and Analysis Consortium"/>
            <person name="Wilson R.K."/>
        </authorList>
    </citation>
    <scope>NUCLEOTIDE SEQUENCE [LARGE SCALE GENOMIC DNA]</scope>
    <source>
        <strain evidence="3">PB2801</strain>
    </source>
</reference>
<evidence type="ECO:0000313" key="3">
    <source>
        <dbReference type="Proteomes" id="UP000008068"/>
    </source>
</evidence>
<dbReference type="PANTHER" id="PTHR23015:SF4">
    <property type="entry name" value="DUF38 DOMAIN-CONTAINING PROTEIN-RELATED"/>
    <property type="match status" value="1"/>
</dbReference>
<name>G0PIS8_CAEBE</name>
<feature type="domain" description="F-box" evidence="1">
    <location>
        <begin position="5"/>
        <end position="52"/>
    </location>
</feature>
<dbReference type="Proteomes" id="UP000008068">
    <property type="component" value="Unassembled WGS sequence"/>
</dbReference>
<dbReference type="OrthoDB" id="5793453at2759"/>
<accession>G0PIS8</accession>
<dbReference type="EMBL" id="GL380599">
    <property type="protein sequence ID" value="EGT58332.1"/>
    <property type="molecule type" value="Genomic_DNA"/>
</dbReference>
<dbReference type="SMART" id="SM00256">
    <property type="entry name" value="FBOX"/>
    <property type="match status" value="1"/>
</dbReference>
<dbReference type="AlphaFoldDB" id="G0PIS8"/>
<gene>
    <name evidence="2" type="ORF">CAEBREN_04264</name>
</gene>
<dbReference type="PANTHER" id="PTHR23015">
    <property type="entry name" value="UNCHARACTERIZED C.ELEGANS PROTEIN"/>
    <property type="match status" value="1"/>
</dbReference>
<evidence type="ECO:0000259" key="1">
    <source>
        <dbReference type="PROSITE" id="PS50181"/>
    </source>
</evidence>
<dbReference type="InterPro" id="IPR002900">
    <property type="entry name" value="DUF38/FTH_CAE_spp"/>
</dbReference>